<feature type="compositionally biased region" description="Basic and acidic residues" evidence="1">
    <location>
        <begin position="10"/>
        <end position="32"/>
    </location>
</feature>
<sequence length="130" mass="13142">MSSNSKKPPGGKDDKKNPSNKEDSPSGGKDDGGSAGSNGGTAGGEPSQPGSKPSSAGATAREGAQRLLGLAGRGEWAPVDQLLKSLEKTVQSAGEDGFIVPLAGVLDPVSPIDIMNPEKRVLSTKKNQCT</sequence>
<feature type="compositionally biased region" description="Polar residues" evidence="1">
    <location>
        <begin position="48"/>
        <end position="57"/>
    </location>
</feature>
<reference evidence="2 3" key="1">
    <citation type="submission" date="2015-04" db="EMBL/GenBank/DDBJ databases">
        <title>Lasius niger genome sequencing.</title>
        <authorList>
            <person name="Konorov E.A."/>
            <person name="Nikitin M.A."/>
            <person name="Kirill M.V."/>
            <person name="Chang P."/>
        </authorList>
    </citation>
    <scope>NUCLEOTIDE SEQUENCE [LARGE SCALE GENOMIC DNA]</scope>
    <source>
        <tissue evidence="2">Whole</tissue>
    </source>
</reference>
<accession>A0A0J7KHV6</accession>
<dbReference type="EMBL" id="LBMM01007333">
    <property type="protein sequence ID" value="KMQ89837.1"/>
    <property type="molecule type" value="Genomic_DNA"/>
</dbReference>
<dbReference type="OrthoDB" id="195446at2759"/>
<dbReference type="PaxDb" id="67767-A0A0J7KHV6"/>
<evidence type="ECO:0000256" key="1">
    <source>
        <dbReference type="SAM" id="MobiDB-lite"/>
    </source>
</evidence>
<feature type="region of interest" description="Disordered" evidence="1">
    <location>
        <begin position="1"/>
        <end position="69"/>
    </location>
</feature>
<evidence type="ECO:0000313" key="2">
    <source>
        <dbReference type="EMBL" id="KMQ89837.1"/>
    </source>
</evidence>
<gene>
    <name evidence="2" type="ORF">RF55_10483</name>
</gene>
<evidence type="ECO:0000313" key="3">
    <source>
        <dbReference type="Proteomes" id="UP000036403"/>
    </source>
</evidence>
<dbReference type="STRING" id="67767.A0A0J7KHV6"/>
<name>A0A0J7KHV6_LASNI</name>
<organism evidence="2 3">
    <name type="scientific">Lasius niger</name>
    <name type="common">Black garden ant</name>
    <dbReference type="NCBI Taxonomy" id="67767"/>
    <lineage>
        <taxon>Eukaryota</taxon>
        <taxon>Metazoa</taxon>
        <taxon>Ecdysozoa</taxon>
        <taxon>Arthropoda</taxon>
        <taxon>Hexapoda</taxon>
        <taxon>Insecta</taxon>
        <taxon>Pterygota</taxon>
        <taxon>Neoptera</taxon>
        <taxon>Endopterygota</taxon>
        <taxon>Hymenoptera</taxon>
        <taxon>Apocrita</taxon>
        <taxon>Aculeata</taxon>
        <taxon>Formicoidea</taxon>
        <taxon>Formicidae</taxon>
        <taxon>Formicinae</taxon>
        <taxon>Lasius</taxon>
        <taxon>Lasius</taxon>
    </lineage>
</organism>
<feature type="compositionally biased region" description="Low complexity" evidence="1">
    <location>
        <begin position="60"/>
        <end position="69"/>
    </location>
</feature>
<dbReference type="Proteomes" id="UP000036403">
    <property type="component" value="Unassembled WGS sequence"/>
</dbReference>
<comment type="caution">
    <text evidence="2">The sequence shown here is derived from an EMBL/GenBank/DDBJ whole genome shotgun (WGS) entry which is preliminary data.</text>
</comment>
<keyword evidence="3" id="KW-1185">Reference proteome</keyword>
<dbReference type="AlphaFoldDB" id="A0A0J7KHV6"/>
<feature type="compositionally biased region" description="Gly residues" evidence="1">
    <location>
        <begin position="33"/>
        <end position="43"/>
    </location>
</feature>
<proteinExistence type="predicted"/>
<protein>
    <submittedName>
        <fullName evidence="2">Serine threonine-protein phosphatase 6 regulatory ankyrin repeat subunit c-like isoform 2 protein</fullName>
    </submittedName>
</protein>